<dbReference type="Proteomes" id="UP001241988">
    <property type="component" value="Unassembled WGS sequence"/>
</dbReference>
<proteinExistence type="predicted"/>
<comment type="caution">
    <text evidence="1">The sequence shown here is derived from an EMBL/GenBank/DDBJ whole genome shotgun (WGS) entry which is preliminary data.</text>
</comment>
<organism evidence="1 2">
    <name type="scientific">Planomicrobium stackebrandtii</name>
    <dbReference type="NCBI Taxonomy" id="253160"/>
    <lineage>
        <taxon>Bacteria</taxon>
        <taxon>Bacillati</taxon>
        <taxon>Bacillota</taxon>
        <taxon>Bacilli</taxon>
        <taxon>Bacillales</taxon>
        <taxon>Caryophanaceae</taxon>
        <taxon>Planomicrobium</taxon>
    </lineage>
</organism>
<gene>
    <name evidence="1" type="ORF">QOZ98_001034</name>
</gene>
<keyword evidence="2" id="KW-1185">Reference proteome</keyword>
<dbReference type="EMBL" id="JAUSWB010000002">
    <property type="protein sequence ID" value="MDQ0428208.1"/>
    <property type="molecule type" value="Genomic_DNA"/>
</dbReference>
<name>A0ABU0GS74_9BACL</name>
<accession>A0ABU0GS74</accession>
<evidence type="ECO:0008006" key="3">
    <source>
        <dbReference type="Google" id="ProtNLM"/>
    </source>
</evidence>
<sequence length="46" mass="5250">MRELIGPCSNCGKDVYCRDGFLDGVYLEGELVCFDCEEQQDELTQK</sequence>
<dbReference type="RefSeq" id="WP_308786411.1">
    <property type="nucleotide sequence ID" value="NZ_JAUSWB010000002.1"/>
</dbReference>
<evidence type="ECO:0000313" key="2">
    <source>
        <dbReference type="Proteomes" id="UP001241988"/>
    </source>
</evidence>
<evidence type="ECO:0000313" key="1">
    <source>
        <dbReference type="EMBL" id="MDQ0428208.1"/>
    </source>
</evidence>
<reference evidence="1 2" key="1">
    <citation type="submission" date="2023-07" db="EMBL/GenBank/DDBJ databases">
        <title>Genomic Encyclopedia of Type Strains, Phase IV (KMG-IV): sequencing the most valuable type-strain genomes for metagenomic binning, comparative biology and taxonomic classification.</title>
        <authorList>
            <person name="Goeker M."/>
        </authorList>
    </citation>
    <scope>NUCLEOTIDE SEQUENCE [LARGE SCALE GENOMIC DNA]</scope>
    <source>
        <strain evidence="1 2">DSM 16419</strain>
    </source>
</reference>
<protein>
    <recommendedName>
        <fullName evidence="3">Inhibitor of sigma-G Gin</fullName>
    </recommendedName>
</protein>